<keyword evidence="1" id="KW-1133">Transmembrane helix</keyword>
<dbReference type="Proteomes" id="UP000078560">
    <property type="component" value="Unassembled WGS sequence"/>
</dbReference>
<dbReference type="Pfam" id="PF05795">
    <property type="entry name" value="Plasmodium_Vir"/>
    <property type="match status" value="1"/>
</dbReference>
<feature type="transmembrane region" description="Helical" evidence="1">
    <location>
        <begin position="261"/>
        <end position="281"/>
    </location>
</feature>
<keyword evidence="1" id="KW-0812">Transmembrane</keyword>
<reference evidence="3" key="1">
    <citation type="submission" date="2016-05" db="EMBL/GenBank/DDBJ databases">
        <authorList>
            <person name="Naeem Raeece"/>
        </authorList>
    </citation>
    <scope>NUCLEOTIDE SEQUENCE [LARGE SCALE GENOMIC DNA]</scope>
</reference>
<protein>
    <submittedName>
        <fullName evidence="2">PIR Superfamily Protein</fullName>
    </submittedName>
</protein>
<evidence type="ECO:0000313" key="3">
    <source>
        <dbReference type="Proteomes" id="UP000078560"/>
    </source>
</evidence>
<dbReference type="EMBL" id="FLQU01002097">
    <property type="protein sequence ID" value="SBS95583.1"/>
    <property type="molecule type" value="Genomic_DNA"/>
</dbReference>
<sequence length="335" mass="39449">MPEAKEEEYYTIVNELPGYVNIVNWTIDNHFSSFNTEICKRFINDHFNRNEKYINPCVGIVKYSHYLLNKENDNHNESLQCKGLNYWLKNQIKDIQDNECDTSEFYEKLKLHVQANSYGINRCVKEIKDINDVLFQNLQKIYNLHDNLNEYMTKYMVDDESCCENARTCVNIYDSIITQCKTQPKSSMCNALKKFKDEYNAQMQSDIKCIKVKKKLLYPETKETTVEIQREGGAHALSYRQSEQEEDLSHTAPPGLIPTTFNIIIISVVSLVVSMILFILYKFTTFRSILKNPICKTKYILKQRNKEYNELFLQEHESKNTKFGERLYSIAYHTS</sequence>
<dbReference type="AlphaFoldDB" id="A0A1A8WRN5"/>
<proteinExistence type="predicted"/>
<evidence type="ECO:0000313" key="2">
    <source>
        <dbReference type="EMBL" id="SBS95583.1"/>
    </source>
</evidence>
<name>A0A1A8WRN5_PLAOA</name>
<evidence type="ECO:0000256" key="1">
    <source>
        <dbReference type="SAM" id="Phobius"/>
    </source>
</evidence>
<keyword evidence="1" id="KW-0472">Membrane</keyword>
<dbReference type="InterPro" id="IPR008780">
    <property type="entry name" value="Plasmodium_Vir"/>
</dbReference>
<gene>
    <name evidence="2" type="ORF">POVCU2_0096940</name>
</gene>
<accession>A0A1A8WRN5</accession>
<organism evidence="2 3">
    <name type="scientific">Plasmodium ovale curtisi</name>
    <dbReference type="NCBI Taxonomy" id="864141"/>
    <lineage>
        <taxon>Eukaryota</taxon>
        <taxon>Sar</taxon>
        <taxon>Alveolata</taxon>
        <taxon>Apicomplexa</taxon>
        <taxon>Aconoidasida</taxon>
        <taxon>Haemosporida</taxon>
        <taxon>Plasmodiidae</taxon>
        <taxon>Plasmodium</taxon>
        <taxon>Plasmodium (Plasmodium)</taxon>
    </lineage>
</organism>